<evidence type="ECO:0000256" key="3">
    <source>
        <dbReference type="ARBA" id="ARBA00022801"/>
    </source>
</evidence>
<dbReference type="Proteomes" id="UP000316887">
    <property type="component" value="Unassembled WGS sequence"/>
</dbReference>
<comment type="caution">
    <text evidence="6">The sequence shown here is derived from an EMBL/GenBank/DDBJ whole genome shotgun (WGS) entry which is preliminary data.</text>
</comment>
<sequence>MSSLSTSKTAPLQAMVIPVTPLRQNCSLLYCSETMQGAVVDPGGDIPAILDAIAKKQISIEKILITHGHFDHCGGAAALSRILDCPIIGPNKADQFWIDQIPENARQYGFEGEVFSPDQWLEDKDEITIGHQCLIVRHCPGHTPGHVVFYNADSHLAVVGDVLFRNSIGRSDFTGGDHNALIKSIIEKLWPMGRDTAFIPGHGRPSTFGTERDHNPFIADTGLVP</sequence>
<evidence type="ECO:0000259" key="5">
    <source>
        <dbReference type="SMART" id="SM00849"/>
    </source>
</evidence>
<evidence type="ECO:0000313" key="7">
    <source>
        <dbReference type="Proteomes" id="UP000316887"/>
    </source>
</evidence>
<dbReference type="PANTHER" id="PTHR46233">
    <property type="entry name" value="HYDROXYACYLGLUTATHIONE HYDROLASE GLOC"/>
    <property type="match status" value="1"/>
</dbReference>
<reference evidence="6 7" key="1">
    <citation type="submission" date="2019-06" db="EMBL/GenBank/DDBJ databases">
        <title>Genome sequencing of Zymomonas mobilis strains for genetic engineering and biofuel applications.</title>
        <authorList>
            <person name="Teravest M."/>
        </authorList>
    </citation>
    <scope>NUCLEOTIDE SEQUENCE [LARGE SCALE GENOMIC DNA]</scope>
    <source>
        <strain evidence="6 7">AN0101</strain>
    </source>
</reference>
<feature type="domain" description="Metallo-beta-lactamase" evidence="5">
    <location>
        <begin position="23"/>
        <end position="202"/>
    </location>
</feature>
<dbReference type="InterPro" id="IPR051453">
    <property type="entry name" value="MBL_Glyoxalase_II"/>
</dbReference>
<evidence type="ECO:0000313" key="6">
    <source>
        <dbReference type="EMBL" id="TQL17210.1"/>
    </source>
</evidence>
<dbReference type="InterPro" id="IPR001279">
    <property type="entry name" value="Metallo-B-lactamas"/>
</dbReference>
<keyword evidence="2" id="KW-0479">Metal-binding</keyword>
<dbReference type="Gene3D" id="3.60.15.10">
    <property type="entry name" value="Ribonuclease Z/Hydroxyacylglutathione hydrolase-like"/>
    <property type="match status" value="1"/>
</dbReference>
<dbReference type="GO" id="GO:0046872">
    <property type="term" value="F:metal ion binding"/>
    <property type="evidence" value="ECO:0007669"/>
    <property type="project" value="UniProtKB-KW"/>
</dbReference>
<dbReference type="InterPro" id="IPR036866">
    <property type="entry name" value="RibonucZ/Hydroxyglut_hydro"/>
</dbReference>
<proteinExistence type="predicted"/>
<dbReference type="GO" id="GO:0016787">
    <property type="term" value="F:hydrolase activity"/>
    <property type="evidence" value="ECO:0007669"/>
    <property type="project" value="UniProtKB-KW"/>
</dbReference>
<keyword evidence="4" id="KW-0862">Zinc</keyword>
<evidence type="ECO:0000256" key="2">
    <source>
        <dbReference type="ARBA" id="ARBA00022723"/>
    </source>
</evidence>
<comment type="cofactor">
    <cofactor evidence="1">
        <name>Zn(2+)</name>
        <dbReference type="ChEBI" id="CHEBI:29105"/>
    </cofactor>
</comment>
<evidence type="ECO:0000256" key="4">
    <source>
        <dbReference type="ARBA" id="ARBA00022833"/>
    </source>
</evidence>
<evidence type="ECO:0000256" key="1">
    <source>
        <dbReference type="ARBA" id="ARBA00001947"/>
    </source>
</evidence>
<keyword evidence="3 6" id="KW-0378">Hydrolase</keyword>
<name>A0A542W0V5_ZYMMB</name>
<dbReference type="RefSeq" id="WP_141919573.1">
    <property type="nucleotide sequence ID" value="NZ_VFOF01000001.1"/>
</dbReference>
<protein>
    <submittedName>
        <fullName evidence="6">Glyoxylase-like metal-dependent hydrolase (Beta-lactamase superfamily II)</fullName>
    </submittedName>
</protein>
<dbReference type="CDD" id="cd07737">
    <property type="entry name" value="YcbL-like_MBL-fold"/>
    <property type="match status" value="1"/>
</dbReference>
<dbReference type="SMART" id="SM00849">
    <property type="entry name" value="Lactamase_B"/>
    <property type="match status" value="1"/>
</dbReference>
<accession>A0A542W0V5</accession>
<dbReference type="AlphaFoldDB" id="A0A542W0V5"/>
<dbReference type="PANTHER" id="PTHR46233:SF3">
    <property type="entry name" value="HYDROXYACYLGLUTATHIONE HYDROLASE GLOC"/>
    <property type="match status" value="1"/>
</dbReference>
<dbReference type="EMBL" id="VFOF01000001">
    <property type="protein sequence ID" value="TQL17210.1"/>
    <property type="molecule type" value="Genomic_DNA"/>
</dbReference>
<dbReference type="OrthoDB" id="9802991at2"/>
<dbReference type="Pfam" id="PF00753">
    <property type="entry name" value="Lactamase_B"/>
    <property type="match status" value="1"/>
</dbReference>
<gene>
    <name evidence="6" type="ORF">FBY58_0780</name>
</gene>
<organism evidence="6 7">
    <name type="scientific">Zymomonas mobilis</name>
    <dbReference type="NCBI Taxonomy" id="542"/>
    <lineage>
        <taxon>Bacteria</taxon>
        <taxon>Pseudomonadati</taxon>
        <taxon>Pseudomonadota</taxon>
        <taxon>Alphaproteobacteria</taxon>
        <taxon>Sphingomonadales</taxon>
        <taxon>Zymomonadaceae</taxon>
        <taxon>Zymomonas</taxon>
    </lineage>
</organism>
<dbReference type="SUPFAM" id="SSF56281">
    <property type="entry name" value="Metallo-hydrolase/oxidoreductase"/>
    <property type="match status" value="1"/>
</dbReference>